<comment type="caution">
    <text evidence="2">The sequence shown here is derived from an EMBL/GenBank/DDBJ whole genome shotgun (WGS) entry which is preliminary data.</text>
</comment>
<keyword evidence="3" id="KW-1185">Reference proteome</keyword>
<feature type="transmembrane region" description="Helical" evidence="1">
    <location>
        <begin position="41"/>
        <end position="62"/>
    </location>
</feature>
<dbReference type="RefSeq" id="WP_265134539.1">
    <property type="nucleotide sequence ID" value="NZ_FXTX01000030.1"/>
</dbReference>
<name>A0AA45WQ91_9AQUI</name>
<dbReference type="AlphaFoldDB" id="A0AA45WQ91"/>
<reference evidence="2" key="1">
    <citation type="submission" date="2017-05" db="EMBL/GenBank/DDBJ databases">
        <authorList>
            <person name="Varghese N."/>
            <person name="Submissions S."/>
        </authorList>
    </citation>
    <scope>NUCLEOTIDE SEQUENCE</scope>
    <source>
        <strain evidence="2">DSM 18763</strain>
    </source>
</reference>
<sequence length="68" mass="7960">MRFQKILCSKTKLYGYEVLNPVKNYKEDFSNIKVVLNRLPYSLLDFSVLILSIQICIFSLILNNSKTK</sequence>
<dbReference type="EMBL" id="FXTX01000030">
    <property type="protein sequence ID" value="SMP23651.1"/>
    <property type="molecule type" value="Genomic_DNA"/>
</dbReference>
<keyword evidence="1" id="KW-0472">Membrane</keyword>
<evidence type="ECO:0000256" key="1">
    <source>
        <dbReference type="SAM" id="Phobius"/>
    </source>
</evidence>
<accession>A0AA45WQ91</accession>
<protein>
    <submittedName>
        <fullName evidence="2">Uncharacterized protein</fullName>
    </submittedName>
</protein>
<keyword evidence="1" id="KW-1133">Transmembrane helix</keyword>
<evidence type="ECO:0000313" key="3">
    <source>
        <dbReference type="Proteomes" id="UP001157947"/>
    </source>
</evidence>
<proteinExistence type="predicted"/>
<evidence type="ECO:0000313" key="2">
    <source>
        <dbReference type="EMBL" id="SMP23651.1"/>
    </source>
</evidence>
<keyword evidence="1" id="KW-0812">Transmembrane</keyword>
<dbReference type="Proteomes" id="UP001157947">
    <property type="component" value="Unassembled WGS sequence"/>
</dbReference>
<organism evidence="2 3">
    <name type="scientific">Venenivibrio stagnispumantis</name>
    <dbReference type="NCBI Taxonomy" id="407998"/>
    <lineage>
        <taxon>Bacteria</taxon>
        <taxon>Pseudomonadati</taxon>
        <taxon>Aquificota</taxon>
        <taxon>Aquificia</taxon>
        <taxon>Aquificales</taxon>
        <taxon>Hydrogenothermaceae</taxon>
        <taxon>Venenivibrio</taxon>
    </lineage>
</organism>
<gene>
    <name evidence="2" type="ORF">SAMN06264868_1307</name>
</gene>